<dbReference type="InterPro" id="IPR023885">
    <property type="entry name" value="4Fe4S-binding_SPASM_dom"/>
</dbReference>
<dbReference type="Proteomes" id="UP000005019">
    <property type="component" value="Unassembled WGS sequence"/>
</dbReference>
<dbReference type="SFLD" id="SFLDG01067">
    <property type="entry name" value="SPASM/twitch_domain_containing"/>
    <property type="match status" value="1"/>
</dbReference>
<dbReference type="GO" id="GO:0016491">
    <property type="term" value="F:oxidoreductase activity"/>
    <property type="evidence" value="ECO:0007669"/>
    <property type="project" value="InterPro"/>
</dbReference>
<evidence type="ECO:0000256" key="4">
    <source>
        <dbReference type="ARBA" id="ARBA00022723"/>
    </source>
</evidence>
<keyword evidence="5" id="KW-0408">Iron</keyword>
<evidence type="ECO:0000259" key="8">
    <source>
        <dbReference type="PROSITE" id="PS51918"/>
    </source>
</evidence>
<dbReference type="SUPFAM" id="SSF102114">
    <property type="entry name" value="Radical SAM enzymes"/>
    <property type="match status" value="1"/>
</dbReference>
<evidence type="ECO:0000256" key="1">
    <source>
        <dbReference type="ARBA" id="ARBA00001966"/>
    </source>
</evidence>
<keyword evidence="4" id="KW-0479">Metal-binding</keyword>
<dbReference type="Pfam" id="PF04055">
    <property type="entry name" value="Radical_SAM"/>
    <property type="match status" value="1"/>
</dbReference>
<keyword evidence="3" id="KW-0949">S-adenosyl-L-methionine</keyword>
<dbReference type="Gene3D" id="3.20.20.70">
    <property type="entry name" value="Aldolase class I"/>
    <property type="match status" value="1"/>
</dbReference>
<dbReference type="InterPro" id="IPR013785">
    <property type="entry name" value="Aldolase_TIM"/>
</dbReference>
<dbReference type="NCBIfam" id="TIGR04085">
    <property type="entry name" value="rSAM_more_4Fe4S"/>
    <property type="match status" value="1"/>
</dbReference>
<feature type="domain" description="Radical SAM core" evidence="8">
    <location>
        <begin position="101"/>
        <end position="332"/>
    </location>
</feature>
<protein>
    <submittedName>
        <fullName evidence="9">Quinohemoprotein amine dehydrogenase, SAM-radical dependent activating subunit</fullName>
    </submittedName>
</protein>
<keyword evidence="6" id="KW-0411">Iron-sulfur</keyword>
<dbReference type="SFLD" id="SFLDS00029">
    <property type="entry name" value="Radical_SAM"/>
    <property type="match status" value="1"/>
</dbReference>
<reference evidence="9 10" key="1">
    <citation type="journal article" date="2011" name="J. Bacteriol.">
        <title>Genome sequence of Methyloversatilis universalis FAM5T, a methylotrophic representative of the order Rhodocyclales.</title>
        <authorList>
            <person name="Kittichotirat W."/>
            <person name="Good N.M."/>
            <person name="Hall R."/>
            <person name="Bringel F."/>
            <person name="Lajus A."/>
            <person name="Medigue C."/>
            <person name="Smalley N.E."/>
            <person name="Beck D."/>
            <person name="Bumgarner R."/>
            <person name="Vuilleumier S."/>
            <person name="Kalyuzhnaya M.G."/>
        </authorList>
    </citation>
    <scope>NUCLEOTIDE SEQUENCE [LARGE SCALE GENOMIC DNA]</scope>
    <source>
        <strain evidence="10">ATCC BAA-1314 / JCM 13912 / FAM5</strain>
    </source>
</reference>
<dbReference type="InterPro" id="IPR000385">
    <property type="entry name" value="MoaA_NifB_PqqE_Fe-S-bd_CS"/>
</dbReference>
<dbReference type="GO" id="GO:0051539">
    <property type="term" value="F:4 iron, 4 sulfur cluster binding"/>
    <property type="evidence" value="ECO:0007669"/>
    <property type="project" value="UniProtKB-KW"/>
</dbReference>
<dbReference type="PROSITE" id="PS51918">
    <property type="entry name" value="RADICAL_SAM"/>
    <property type="match status" value="1"/>
</dbReference>
<dbReference type="PROSITE" id="PS01305">
    <property type="entry name" value="MOAA_NIFB_PQQE"/>
    <property type="match status" value="1"/>
</dbReference>
<accession>F5RH21</accession>
<name>F5RH21_METUF</name>
<dbReference type="GO" id="GO:0046872">
    <property type="term" value="F:metal ion binding"/>
    <property type="evidence" value="ECO:0007669"/>
    <property type="project" value="UniProtKB-KW"/>
</dbReference>
<dbReference type="InterPro" id="IPR023886">
    <property type="entry name" value="QH-AmDH_gsu_maturation"/>
</dbReference>
<sequence>MSDANLLYVDSHAFHDVEVKGRRVLLHVPSTGIFDLDGVTTEVLDFVRPKATVSFEELQQRFSGQGSPTLIADAIEDLKSLGVLRGDPAQPDHGPGISVTEFPLSTLVLNVNTGCNLSCTYCYKEDLTTPSKGEKLDFDKAKKGIELLLKEGAKRDRINVVFFGGEPLSNMRLIKAVTAYAEERCREEGKQVDFSLTTNATLLTEEIADWFNEHSFGISISMDGPQAVHDLRRKTIGGKGTYEVVAKKARMLLSRYTARSVGARVTLTAGYSDVAAIHHHLKDDIGFAEVGFAPVTSNPVTTFNLVGDELRAVFDAMKTLGREYVAAAVEGRNIGFSNMHQMLSDLYEGRRKALPCGAGIGLLAVDHKGELNLCHRFTGSELPTFGNVETGIAKAELGAFLENALDRSERGCSTCRIRNLCSGGCYHESYANFSDPHSPVYHYCELLREWVDFGIEAYLEILEKNPAFLHQHVANRSSEL</sequence>
<evidence type="ECO:0000256" key="2">
    <source>
        <dbReference type="ARBA" id="ARBA00022485"/>
    </source>
</evidence>
<dbReference type="NCBIfam" id="TIGR03906">
    <property type="entry name" value="quino_hemo_SAM"/>
    <property type="match status" value="1"/>
</dbReference>
<dbReference type="OrthoDB" id="308557at2"/>
<comment type="similarity">
    <text evidence="7">Belongs to the radical SAM superfamily. Anaerobic sulfatase-maturating enzyme family.</text>
</comment>
<comment type="cofactor">
    <cofactor evidence="1">
        <name>[4Fe-4S] cluster</name>
        <dbReference type="ChEBI" id="CHEBI:49883"/>
    </cofactor>
</comment>
<dbReference type="SFLD" id="SFLDG01384">
    <property type="entry name" value="thioether_bond_formation_requi"/>
    <property type="match status" value="1"/>
</dbReference>
<evidence type="ECO:0000313" key="9">
    <source>
        <dbReference type="EMBL" id="EGK70225.1"/>
    </source>
</evidence>
<evidence type="ECO:0000313" key="10">
    <source>
        <dbReference type="Proteomes" id="UP000005019"/>
    </source>
</evidence>
<evidence type="ECO:0000256" key="7">
    <source>
        <dbReference type="ARBA" id="ARBA00023601"/>
    </source>
</evidence>
<dbReference type="SFLD" id="SFLDG01386">
    <property type="entry name" value="main_SPASM_domain-containing"/>
    <property type="match status" value="1"/>
</dbReference>
<dbReference type="CDD" id="cd01335">
    <property type="entry name" value="Radical_SAM"/>
    <property type="match status" value="1"/>
</dbReference>
<organism evidence="9 10">
    <name type="scientific">Methyloversatilis universalis (strain ATCC BAA-1314 / DSM 25237 / JCM 13912 / CCUG 52030 / FAM5)</name>
    <dbReference type="NCBI Taxonomy" id="1000565"/>
    <lineage>
        <taxon>Bacteria</taxon>
        <taxon>Pseudomonadati</taxon>
        <taxon>Pseudomonadota</taxon>
        <taxon>Betaproteobacteria</taxon>
        <taxon>Nitrosomonadales</taxon>
        <taxon>Sterolibacteriaceae</taxon>
        <taxon>Methyloversatilis</taxon>
    </lineage>
</organism>
<evidence type="ECO:0000256" key="5">
    <source>
        <dbReference type="ARBA" id="ARBA00023004"/>
    </source>
</evidence>
<dbReference type="PANTHER" id="PTHR43273:SF3">
    <property type="entry name" value="ANAEROBIC SULFATASE-MATURATING ENZYME HOMOLOG ASLB-RELATED"/>
    <property type="match status" value="1"/>
</dbReference>
<dbReference type="InterPro" id="IPR023867">
    <property type="entry name" value="Sulphatase_maturase_rSAM"/>
</dbReference>
<keyword evidence="10" id="KW-1185">Reference proteome</keyword>
<dbReference type="STRING" id="1000565.METUNv1_03613"/>
<dbReference type="eggNOG" id="COG0641">
    <property type="taxonomic scope" value="Bacteria"/>
</dbReference>
<gene>
    <name evidence="9" type="ORF">METUNv1_03613</name>
</gene>
<keyword evidence="2" id="KW-0004">4Fe-4S</keyword>
<dbReference type="AlphaFoldDB" id="F5RH21"/>
<evidence type="ECO:0000256" key="6">
    <source>
        <dbReference type="ARBA" id="ARBA00023014"/>
    </source>
</evidence>
<dbReference type="InterPro" id="IPR007197">
    <property type="entry name" value="rSAM"/>
</dbReference>
<dbReference type="SFLD" id="SFLDF00336">
    <property type="entry name" value="quinohemoprotein_amine_dehydro"/>
    <property type="match status" value="1"/>
</dbReference>
<dbReference type="InterPro" id="IPR058240">
    <property type="entry name" value="rSAM_sf"/>
</dbReference>
<dbReference type="EMBL" id="AFHG01000058">
    <property type="protein sequence ID" value="EGK70225.1"/>
    <property type="molecule type" value="Genomic_DNA"/>
</dbReference>
<dbReference type="RefSeq" id="WP_008064142.1">
    <property type="nucleotide sequence ID" value="NZ_AFHG01000058.1"/>
</dbReference>
<dbReference type="PANTHER" id="PTHR43273">
    <property type="entry name" value="ANAEROBIC SULFATASE-MATURATING ENZYME HOMOLOG ASLB-RELATED"/>
    <property type="match status" value="1"/>
</dbReference>
<comment type="caution">
    <text evidence="9">The sequence shown here is derived from an EMBL/GenBank/DDBJ whole genome shotgun (WGS) entry which is preliminary data.</text>
</comment>
<evidence type="ECO:0000256" key="3">
    <source>
        <dbReference type="ARBA" id="ARBA00022691"/>
    </source>
</evidence>
<proteinExistence type="inferred from homology"/>